<dbReference type="CDD" id="cd00009">
    <property type="entry name" value="AAA"/>
    <property type="match status" value="1"/>
</dbReference>
<dbReference type="Proteomes" id="UP000285864">
    <property type="component" value="Unassembled WGS sequence"/>
</dbReference>
<name>A0A412GPJ6_9BACT</name>
<dbReference type="SMART" id="SM00382">
    <property type="entry name" value="AAA"/>
    <property type="match status" value="1"/>
</dbReference>
<dbReference type="InterPro" id="IPR041538">
    <property type="entry name" value="RavA-like_AAA_lid"/>
</dbReference>
<dbReference type="EMBL" id="QRUU01000025">
    <property type="protein sequence ID" value="RGR96686.1"/>
    <property type="molecule type" value="Genomic_DNA"/>
</dbReference>
<evidence type="ECO:0000313" key="4">
    <source>
        <dbReference type="Proteomes" id="UP000285864"/>
    </source>
</evidence>
<protein>
    <submittedName>
        <fullName evidence="3">ATPase</fullName>
    </submittedName>
</protein>
<dbReference type="InterPro" id="IPR050513">
    <property type="entry name" value="RavA_ATPases"/>
</dbReference>
<dbReference type="SUPFAM" id="SSF52540">
    <property type="entry name" value="P-loop containing nucleoside triphosphate hydrolases"/>
    <property type="match status" value="1"/>
</dbReference>
<evidence type="ECO:0000313" key="3">
    <source>
        <dbReference type="EMBL" id="RGR96686.1"/>
    </source>
</evidence>
<dbReference type="Pfam" id="PF20030">
    <property type="entry name" value="bpMoxR"/>
    <property type="match status" value="1"/>
</dbReference>
<comment type="caution">
    <text evidence="3">The sequence shown here is derived from an EMBL/GenBank/DDBJ whole genome shotgun (WGS) entry which is preliminary data.</text>
</comment>
<proteinExistence type="predicted"/>
<dbReference type="InterPro" id="IPR027417">
    <property type="entry name" value="P-loop_NTPase"/>
</dbReference>
<dbReference type="RefSeq" id="WP_118484200.1">
    <property type="nucleotide sequence ID" value="NZ_QRUU01000025.1"/>
</dbReference>
<gene>
    <name evidence="3" type="ORF">DWY20_07255</name>
</gene>
<dbReference type="PANTHER" id="PTHR32204">
    <property type="entry name" value="ATPASE RAVA"/>
    <property type="match status" value="1"/>
</dbReference>
<accession>A0A412GPJ6</accession>
<keyword evidence="4" id="KW-1185">Reference proteome</keyword>
<feature type="domain" description="AAA+ ATPase" evidence="2">
    <location>
        <begin position="35"/>
        <end position="178"/>
    </location>
</feature>
<feature type="region of interest" description="Disordered" evidence="1">
    <location>
        <begin position="525"/>
        <end position="545"/>
    </location>
</feature>
<reference evidence="3 4" key="1">
    <citation type="submission" date="2018-08" db="EMBL/GenBank/DDBJ databases">
        <title>A genome reference for cultivated species of the human gut microbiota.</title>
        <authorList>
            <person name="Zou Y."/>
            <person name="Xue W."/>
            <person name="Luo G."/>
        </authorList>
    </citation>
    <scope>NUCLEOTIDE SEQUENCE [LARGE SCALE GENOMIC DNA]</scope>
    <source>
        <strain evidence="3 4">AF24-2</strain>
    </source>
</reference>
<dbReference type="PANTHER" id="PTHR32204:SF0">
    <property type="entry name" value="ATPASE RAVA"/>
    <property type="match status" value="1"/>
</dbReference>
<organism evidence="3 4">
    <name type="scientific">Phocaeicola coprocola</name>
    <dbReference type="NCBI Taxonomy" id="310298"/>
    <lineage>
        <taxon>Bacteria</taxon>
        <taxon>Pseudomonadati</taxon>
        <taxon>Bacteroidota</taxon>
        <taxon>Bacteroidia</taxon>
        <taxon>Bacteroidales</taxon>
        <taxon>Bacteroidaceae</taxon>
        <taxon>Phocaeicola</taxon>
    </lineage>
</organism>
<dbReference type="InterPro" id="IPR003593">
    <property type="entry name" value="AAA+_ATPase"/>
</dbReference>
<dbReference type="InterPro" id="IPR045427">
    <property type="entry name" value="MoxR"/>
</dbReference>
<dbReference type="Pfam" id="PF17868">
    <property type="entry name" value="AAA_lid_8"/>
    <property type="match status" value="1"/>
</dbReference>
<sequence>MDDLRLRIQQLLQQLNERVFGKEHVIALSLLSAVAGESIFLLGPPGVAKSMVARRLKLAFRRGEAFEYLMSRFSTPDEIFGPVSISKLKEGDTYERVTEGYLPSATVVFLDEIWKAGPAIQNVLLTAINEKIFRNGRLTMQLPLKGLVAASNELPAVGQGLEALWDRFLLRVMVTGVEDLSDFDRMIASADESEPCVPEELAIGDEEYARWQQQIAGITLHYSIFEVIHLLKEKMEEYNRRLQNEESAELPLYVSDRRWKKIVKLLRTSAFLNGSEAVRLSDCLLLAHCLWSDVTQKNITEEMLAGAIRQSAEGYLLNLQGVDRELQVLKEELMAEGTVRENHDPGLTLVDSYYYQIERVRLAGRLLMFASDFQSLDDTGKLFYLHKDKYKSQCFILKKYDLSMRGKIPQNKIYSLRKGRRSVFINNYEYPLRCNPDAEPLPAIEVRPQSDLNARFRELEELLSRVDAGTREFFEAEMEYCRNHLFLGDRQRRTMEEMLRVQQDSLTKYKNELDELKHAYRKENEEYPDQGSENDLFGGASAQVL</sequence>
<dbReference type="AlphaFoldDB" id="A0A412GPJ6"/>
<dbReference type="Gene3D" id="3.40.50.300">
    <property type="entry name" value="P-loop containing nucleotide triphosphate hydrolases"/>
    <property type="match status" value="1"/>
</dbReference>
<evidence type="ECO:0000259" key="2">
    <source>
        <dbReference type="SMART" id="SM00382"/>
    </source>
</evidence>
<evidence type="ECO:0000256" key="1">
    <source>
        <dbReference type="SAM" id="MobiDB-lite"/>
    </source>
</evidence>